<organism evidence="9 10">
    <name type="scientific">Gluconacetobacter tumulisoli</name>
    <dbReference type="NCBI Taxonomy" id="1286189"/>
    <lineage>
        <taxon>Bacteria</taxon>
        <taxon>Pseudomonadati</taxon>
        <taxon>Pseudomonadota</taxon>
        <taxon>Alphaproteobacteria</taxon>
        <taxon>Acetobacterales</taxon>
        <taxon>Acetobacteraceae</taxon>
        <taxon>Gluconacetobacter</taxon>
    </lineage>
</organism>
<dbReference type="RefSeq" id="WP_182958922.1">
    <property type="nucleotide sequence ID" value="NZ_JABEQM010000008.1"/>
</dbReference>
<name>A0A7W4PL31_9PROT</name>
<comment type="subcellular location">
    <subcellularLocation>
        <location evidence="1">Cell membrane</location>
        <topology evidence="1">Multi-pass membrane protein</topology>
    </subcellularLocation>
</comment>
<feature type="transmembrane region" description="Helical" evidence="8">
    <location>
        <begin position="7"/>
        <end position="26"/>
    </location>
</feature>
<evidence type="ECO:0000313" key="9">
    <source>
        <dbReference type="EMBL" id="MBB2202087.1"/>
    </source>
</evidence>
<comment type="caution">
    <text evidence="9">The sequence shown here is derived from an EMBL/GenBank/DDBJ whole genome shotgun (WGS) entry which is preliminary data.</text>
</comment>
<keyword evidence="6 8" id="KW-0472">Membrane</keyword>
<dbReference type="Pfam" id="PF09594">
    <property type="entry name" value="GT87"/>
    <property type="match status" value="1"/>
</dbReference>
<comment type="similarity">
    <text evidence="7">Belongs to the glycosyltransferase 87 family.</text>
</comment>
<evidence type="ECO:0000256" key="2">
    <source>
        <dbReference type="ARBA" id="ARBA00022475"/>
    </source>
</evidence>
<keyword evidence="3" id="KW-0808">Transferase</keyword>
<feature type="transmembrane region" description="Helical" evidence="8">
    <location>
        <begin position="263"/>
        <end position="283"/>
    </location>
</feature>
<dbReference type="GO" id="GO:0005886">
    <property type="term" value="C:plasma membrane"/>
    <property type="evidence" value="ECO:0007669"/>
    <property type="project" value="UniProtKB-SubCell"/>
</dbReference>
<feature type="transmembrane region" description="Helical" evidence="8">
    <location>
        <begin position="379"/>
        <end position="398"/>
    </location>
</feature>
<keyword evidence="10" id="KW-1185">Reference proteome</keyword>
<feature type="transmembrane region" description="Helical" evidence="8">
    <location>
        <begin position="82"/>
        <end position="102"/>
    </location>
</feature>
<reference evidence="9 10" key="1">
    <citation type="submission" date="2020-04" db="EMBL/GenBank/DDBJ databases">
        <title>Description of novel Gluconacetobacter.</title>
        <authorList>
            <person name="Sombolestani A."/>
        </authorList>
    </citation>
    <scope>NUCLEOTIDE SEQUENCE [LARGE SCALE GENOMIC DNA]</scope>
    <source>
        <strain evidence="9 10">LMG 27802</strain>
    </source>
</reference>
<evidence type="ECO:0000256" key="3">
    <source>
        <dbReference type="ARBA" id="ARBA00022679"/>
    </source>
</evidence>
<dbReference type="Proteomes" id="UP000578030">
    <property type="component" value="Unassembled WGS sequence"/>
</dbReference>
<protein>
    <submittedName>
        <fullName evidence="9">DUF2029 domain-containing protein</fullName>
    </submittedName>
</protein>
<gene>
    <name evidence="9" type="ORF">HLH28_10985</name>
</gene>
<feature type="transmembrane region" description="Helical" evidence="8">
    <location>
        <begin position="159"/>
        <end position="181"/>
    </location>
</feature>
<keyword evidence="5 8" id="KW-1133">Transmembrane helix</keyword>
<evidence type="ECO:0000256" key="8">
    <source>
        <dbReference type="SAM" id="Phobius"/>
    </source>
</evidence>
<sequence>MAIIIPLSFLAILSIFINIWFPLYFIKPPLFLADFRDCYYDAADAVLHHGREALVPFLMNRKFVNLPIDVYLFAPFTYLGPTLAEIVFCTLGVMAIVASFLLLSKGCDARTRTILALFFICNGPLWYSLFDMGNTTHFILLLLILSLGLLQRKKMYSTGLVIGFCATIKPMISIFLIYFLWRRNWRAAASCAAVGAVTALSSVAVFGWHITHGWYEWCIVQYTKQTIGAFNNQSINAFLLRLSTGSKYVYDWYLHDQPFPMPILSKILSVSLLALVVFSSFAWRARNAGPAGARHDMSDVFDFSLLIAFCIVTSPVSWTHYYLLLLLPWSLYIVGRMPLPGGALTDRLVWCGIVFTSMPATYPSILAGRIGFICTRTLASIWLIGACVFLLALFRSSLLMPSKWRMPNGIGTRETEDTMAVSARS</sequence>
<feature type="transmembrane region" description="Helical" evidence="8">
    <location>
        <begin position="303"/>
        <end position="327"/>
    </location>
</feature>
<dbReference type="EMBL" id="JABEQM010000008">
    <property type="protein sequence ID" value="MBB2202087.1"/>
    <property type="molecule type" value="Genomic_DNA"/>
</dbReference>
<feature type="transmembrane region" description="Helical" evidence="8">
    <location>
        <begin position="348"/>
        <end position="367"/>
    </location>
</feature>
<evidence type="ECO:0000256" key="7">
    <source>
        <dbReference type="ARBA" id="ARBA00024033"/>
    </source>
</evidence>
<keyword evidence="2" id="KW-1003">Cell membrane</keyword>
<keyword evidence="4 8" id="KW-0812">Transmembrane</keyword>
<evidence type="ECO:0000256" key="6">
    <source>
        <dbReference type="ARBA" id="ARBA00023136"/>
    </source>
</evidence>
<dbReference type="InterPro" id="IPR018584">
    <property type="entry name" value="GT87"/>
</dbReference>
<feature type="transmembrane region" description="Helical" evidence="8">
    <location>
        <begin position="187"/>
        <end position="208"/>
    </location>
</feature>
<accession>A0A7W4PL31</accession>
<evidence type="ECO:0000313" key="10">
    <source>
        <dbReference type="Proteomes" id="UP000578030"/>
    </source>
</evidence>
<evidence type="ECO:0000256" key="5">
    <source>
        <dbReference type="ARBA" id="ARBA00022989"/>
    </source>
</evidence>
<proteinExistence type="inferred from homology"/>
<dbReference type="GO" id="GO:0016758">
    <property type="term" value="F:hexosyltransferase activity"/>
    <property type="evidence" value="ECO:0007669"/>
    <property type="project" value="InterPro"/>
</dbReference>
<evidence type="ECO:0000256" key="4">
    <source>
        <dbReference type="ARBA" id="ARBA00022692"/>
    </source>
</evidence>
<dbReference type="AlphaFoldDB" id="A0A7W4PL31"/>
<evidence type="ECO:0000256" key="1">
    <source>
        <dbReference type="ARBA" id="ARBA00004651"/>
    </source>
</evidence>